<protein>
    <submittedName>
        <fullName evidence="2">META domain-containing protein</fullName>
    </submittedName>
</protein>
<dbReference type="PANTHER" id="PTHR35535:SF2">
    <property type="entry name" value="DUF306 DOMAIN-CONTAINING PROTEIN"/>
    <property type="match status" value="1"/>
</dbReference>
<evidence type="ECO:0000313" key="2">
    <source>
        <dbReference type="EMBL" id="TDC18627.1"/>
    </source>
</evidence>
<dbReference type="PANTHER" id="PTHR35535">
    <property type="entry name" value="HEAT SHOCK PROTEIN HSLJ"/>
    <property type="match status" value="1"/>
</dbReference>
<accession>A0A4R4PC78</accession>
<evidence type="ECO:0000259" key="1">
    <source>
        <dbReference type="Pfam" id="PF03724"/>
    </source>
</evidence>
<dbReference type="InterPro" id="IPR005184">
    <property type="entry name" value="DUF306_Meta_HslJ"/>
</dbReference>
<feature type="domain" description="DUF306" evidence="1">
    <location>
        <begin position="144"/>
        <end position="246"/>
    </location>
</feature>
<reference evidence="2 3" key="1">
    <citation type="submission" date="2019-03" db="EMBL/GenBank/DDBJ databases">
        <title>Draft genome sequences of novel Actinobacteria.</title>
        <authorList>
            <person name="Sahin N."/>
            <person name="Ay H."/>
            <person name="Saygin H."/>
        </authorList>
    </citation>
    <scope>NUCLEOTIDE SEQUENCE [LARGE SCALE GENOMIC DNA]</scope>
    <source>
        <strain evidence="2 3">JCM 30547</strain>
    </source>
</reference>
<dbReference type="EMBL" id="SMKA01000244">
    <property type="protein sequence ID" value="TDC18627.1"/>
    <property type="molecule type" value="Genomic_DNA"/>
</dbReference>
<proteinExistence type="predicted"/>
<dbReference type="OrthoDB" id="507754at2"/>
<gene>
    <name evidence="2" type="ORF">E1261_35175</name>
</gene>
<organism evidence="2 3">
    <name type="scientific">Kribbella albertanoniae</name>
    <dbReference type="NCBI Taxonomy" id="1266829"/>
    <lineage>
        <taxon>Bacteria</taxon>
        <taxon>Bacillati</taxon>
        <taxon>Actinomycetota</taxon>
        <taxon>Actinomycetes</taxon>
        <taxon>Propionibacteriales</taxon>
        <taxon>Kribbellaceae</taxon>
        <taxon>Kribbella</taxon>
    </lineage>
</organism>
<feature type="domain" description="DUF306" evidence="1">
    <location>
        <begin position="27"/>
        <end position="126"/>
    </location>
</feature>
<name>A0A4R4PC78_9ACTN</name>
<evidence type="ECO:0000313" key="3">
    <source>
        <dbReference type="Proteomes" id="UP000295075"/>
    </source>
</evidence>
<dbReference type="InterPro" id="IPR038670">
    <property type="entry name" value="HslJ-like_sf"/>
</dbReference>
<dbReference type="Pfam" id="PF03724">
    <property type="entry name" value="META"/>
    <property type="match status" value="2"/>
</dbReference>
<keyword evidence="3" id="KW-1185">Reference proteome</keyword>
<dbReference type="Gene3D" id="2.40.128.270">
    <property type="match status" value="2"/>
</dbReference>
<dbReference type="InterPro" id="IPR053147">
    <property type="entry name" value="Hsp_HslJ-like"/>
</dbReference>
<dbReference type="Proteomes" id="UP000295075">
    <property type="component" value="Unassembled WGS sequence"/>
</dbReference>
<sequence>MTALAGAGLLLLGLAACGNESTAGGTLTGKTYLSTSITQEGDGPPPSPDARVRLHFTDDGRLIADAGCNTMQAPVSTGNGKITLKDPPSMTAMGCPGGRDKLDGWLSNLLQSKPTWKLSGNTLTVVSGGTTIALTDREIVEPDAAIDGTKWTLSGVIDYDSVGHQQGAEKAWITFNGDRVTGFTGCNELNGKISRTANTITFGELATTRRACAEAEGAMEKSLVNGLKGEMTYKIEAGNLTLSTPNAGLTFIAAR</sequence>
<dbReference type="AlphaFoldDB" id="A0A4R4PC78"/>
<comment type="caution">
    <text evidence="2">The sequence shown here is derived from an EMBL/GenBank/DDBJ whole genome shotgun (WGS) entry which is preliminary data.</text>
</comment>